<name>A0ABX7V449_9GAMM</name>
<proteinExistence type="predicted"/>
<keyword evidence="1" id="KW-0812">Transmembrane</keyword>
<keyword evidence="3" id="KW-1185">Reference proteome</keyword>
<evidence type="ECO:0000313" key="3">
    <source>
        <dbReference type="Proteomes" id="UP000665025"/>
    </source>
</evidence>
<feature type="transmembrane region" description="Helical" evidence="1">
    <location>
        <begin position="25"/>
        <end position="42"/>
    </location>
</feature>
<evidence type="ECO:0000313" key="2">
    <source>
        <dbReference type="EMBL" id="QTL35648.1"/>
    </source>
</evidence>
<sequence>MTIFIKGVDPTYHFDGRQYGMHYQMLIKTFSILLIACCSFALQARSLCDSPHYHAFDFWVGEWRVMSKGQFAGNSKITKILNGCVILEEYQAVSGYQGKSLNIFDKQQQQWHQSWTDNAGLLLQLSGNRDNNGMVLQGPGLDSEGKPVLHRITWQPKQDDTVHQHWQSSANEGKSWQTLFYGVYHKIQ</sequence>
<reference evidence="2 3" key="1">
    <citation type="submission" date="2021-03" db="EMBL/GenBank/DDBJ databases">
        <title>Complete Genome of Pseudoalteromonas viridis Strain BBR56, a new biocontrol bacterial candidate.</title>
        <authorList>
            <person name="Handayani D.P."/>
            <person name="Isnansetyo A."/>
            <person name="Istiqomah I."/>
            <person name="Jumina J."/>
        </authorList>
    </citation>
    <scope>NUCLEOTIDE SEQUENCE [LARGE SCALE GENOMIC DNA]</scope>
    <source>
        <strain evidence="2 3">BBR56</strain>
    </source>
</reference>
<dbReference type="RefSeq" id="WP_209052462.1">
    <property type="nucleotide sequence ID" value="NZ_CP072425.1"/>
</dbReference>
<keyword evidence="1" id="KW-1133">Transmembrane helix</keyword>
<accession>A0ABX7V449</accession>
<protein>
    <submittedName>
        <fullName evidence="2">DUF1579 family protein</fullName>
    </submittedName>
</protein>
<dbReference type="EMBL" id="CP072425">
    <property type="protein sequence ID" value="QTL35648.1"/>
    <property type="molecule type" value="Genomic_DNA"/>
</dbReference>
<dbReference type="Proteomes" id="UP000665025">
    <property type="component" value="Chromosome 1"/>
</dbReference>
<gene>
    <name evidence="2" type="ORF">J5X90_00890</name>
</gene>
<keyword evidence="1" id="KW-0472">Membrane</keyword>
<evidence type="ECO:0000256" key="1">
    <source>
        <dbReference type="SAM" id="Phobius"/>
    </source>
</evidence>
<organism evidence="2 3">
    <name type="scientific">Pseudoalteromonas viridis</name>
    <dbReference type="NCBI Taxonomy" id="339617"/>
    <lineage>
        <taxon>Bacteria</taxon>
        <taxon>Pseudomonadati</taxon>
        <taxon>Pseudomonadota</taxon>
        <taxon>Gammaproteobacteria</taxon>
        <taxon>Alteromonadales</taxon>
        <taxon>Pseudoalteromonadaceae</taxon>
        <taxon>Pseudoalteromonas</taxon>
    </lineage>
</organism>